<comment type="subcellular location">
    <subcellularLocation>
        <location evidence="2">Cytoplasm</location>
        <location evidence="2">Cytoskeleton</location>
        <location evidence="2">Flagellum axoneme</location>
    </subcellularLocation>
</comment>
<evidence type="ECO:0000256" key="6">
    <source>
        <dbReference type="ARBA" id="ARBA00022846"/>
    </source>
</evidence>
<evidence type="ECO:0000256" key="8">
    <source>
        <dbReference type="ARBA" id="ARBA00023212"/>
    </source>
</evidence>
<accession>A0A5N4AA44</accession>
<dbReference type="Proteomes" id="UP000327044">
    <property type="component" value="Unassembled WGS sequence"/>
</dbReference>
<evidence type="ECO:0000313" key="12">
    <source>
        <dbReference type="Proteomes" id="UP000327044"/>
    </source>
</evidence>
<dbReference type="AlphaFoldDB" id="A0A5N4AA44"/>
<evidence type="ECO:0000256" key="3">
    <source>
        <dbReference type="ARBA" id="ARBA00009071"/>
    </source>
</evidence>
<keyword evidence="12" id="KW-1185">Reference proteome</keyword>
<reference evidence="11 12" key="1">
    <citation type="journal article" date="2018" name="Elife">
        <title>Firefly genomes illuminate parallel origins of bioluminescence in beetles.</title>
        <authorList>
            <person name="Fallon T.R."/>
            <person name="Lower S.E."/>
            <person name="Chang C.H."/>
            <person name="Bessho-Uehara M."/>
            <person name="Martin G.J."/>
            <person name="Bewick A.J."/>
            <person name="Behringer M."/>
            <person name="Debat H.J."/>
            <person name="Wong I."/>
            <person name="Day J.C."/>
            <person name="Suvorov A."/>
            <person name="Silva C.J."/>
            <person name="Stanger-Hall K.F."/>
            <person name="Hall D.W."/>
            <person name="Schmitz R.J."/>
            <person name="Nelson D.R."/>
            <person name="Lewis S.M."/>
            <person name="Shigenobu S."/>
            <person name="Bybee S.M."/>
            <person name="Larracuente A.M."/>
            <person name="Oba Y."/>
            <person name="Weng J.K."/>
        </authorList>
    </citation>
    <scope>NUCLEOTIDE SEQUENCE [LARGE SCALE GENOMIC DNA]</scope>
    <source>
        <strain evidence="11">1611_PpyrPB1</strain>
        <tissue evidence="11">Whole body</tissue>
    </source>
</reference>
<evidence type="ECO:0000256" key="9">
    <source>
        <dbReference type="ARBA" id="ARBA00023273"/>
    </source>
</evidence>
<organism evidence="11 12">
    <name type="scientific">Photinus pyralis</name>
    <name type="common">Common eastern firefly</name>
    <name type="synonym">Lampyris pyralis</name>
    <dbReference type="NCBI Taxonomy" id="7054"/>
    <lineage>
        <taxon>Eukaryota</taxon>
        <taxon>Metazoa</taxon>
        <taxon>Ecdysozoa</taxon>
        <taxon>Arthropoda</taxon>
        <taxon>Hexapoda</taxon>
        <taxon>Insecta</taxon>
        <taxon>Pterygota</taxon>
        <taxon>Neoptera</taxon>
        <taxon>Endopterygota</taxon>
        <taxon>Coleoptera</taxon>
        <taxon>Polyphaga</taxon>
        <taxon>Elateriformia</taxon>
        <taxon>Elateroidea</taxon>
        <taxon>Lampyridae</taxon>
        <taxon>Lampyrinae</taxon>
        <taxon>Photinus</taxon>
    </lineage>
</organism>
<protein>
    <recommendedName>
        <fullName evidence="4">Dynein regulatory complex protein 10</fullName>
    </recommendedName>
</protein>
<keyword evidence="6" id="KW-0282">Flagellum</keyword>
<comment type="function">
    <text evidence="1">Component of the nexin-dynein regulatory complex (N-DRC), a key regulator of ciliary/flagellar motility which maintains the alignment and integrity of the distal axoneme and regulates microtubule sliding in motile axonemes.</text>
</comment>
<dbReference type="PANTHER" id="PTHR31598:SF1">
    <property type="entry name" value="DYNEIN REGULATORY COMPLEX PROTEIN 10"/>
    <property type="match status" value="1"/>
</dbReference>
<sequence>MDAVDFQVCIIRLVYIINETIEKLKIAICLPKLLDNPGRFQMRQYLETVWNNTAFKDKTLRDHAKLADPQALRLVEEMQKLRAIAADRLQKTVSEEKVHRQCLTNAWLQSARIRADIKELNDRVDEQRGAWENQLDEKNGILFSYQRIVDQLGAQLRRGVIEATRKTAEELRQKHAASSVRQSHLASDVRLALVEYQRLLSKDLRHEKALRAKRAEVQMDVVNWLVRFDADVRSAQERLEDLAAGYKEESERLEELRMLFGQQEVEYNGVLAEKEADRIRSEEEVELFLHNYSAKIIQRGWRAYRRRLIEFKKSKKGKGKGKGKQKKSPT</sequence>
<evidence type="ECO:0000256" key="4">
    <source>
        <dbReference type="ARBA" id="ARBA00021752"/>
    </source>
</evidence>
<gene>
    <name evidence="11" type="ORF">PPYR_13815</name>
</gene>
<evidence type="ECO:0000256" key="1">
    <source>
        <dbReference type="ARBA" id="ARBA00003029"/>
    </source>
</evidence>
<dbReference type="InterPro" id="IPR042815">
    <property type="entry name" value="DRC10"/>
</dbReference>
<feature type="coiled-coil region" evidence="10">
    <location>
        <begin position="232"/>
        <end position="259"/>
    </location>
</feature>
<keyword evidence="5" id="KW-0963">Cytoplasm</keyword>
<dbReference type="OrthoDB" id="536093at2759"/>
<proteinExistence type="inferred from homology"/>
<evidence type="ECO:0000256" key="2">
    <source>
        <dbReference type="ARBA" id="ARBA00004611"/>
    </source>
</evidence>
<keyword evidence="10" id="KW-0175">Coiled coil</keyword>
<comment type="caution">
    <text evidence="11">The sequence shown here is derived from an EMBL/GenBank/DDBJ whole genome shotgun (WGS) entry which is preliminary data.</text>
</comment>
<evidence type="ECO:0000256" key="7">
    <source>
        <dbReference type="ARBA" id="ARBA00023069"/>
    </source>
</evidence>
<comment type="similarity">
    <text evidence="3">Belongs to the DRC10 family.</text>
</comment>
<evidence type="ECO:0000256" key="5">
    <source>
        <dbReference type="ARBA" id="ARBA00022490"/>
    </source>
</evidence>
<dbReference type="PANTHER" id="PTHR31598">
    <property type="entry name" value="IQ DOMAIN-CONTAINING PROTEIN D"/>
    <property type="match status" value="1"/>
</dbReference>
<dbReference type="EMBL" id="VVIM01000009">
    <property type="protein sequence ID" value="KAB0794195.1"/>
    <property type="molecule type" value="Genomic_DNA"/>
</dbReference>
<evidence type="ECO:0000313" key="11">
    <source>
        <dbReference type="EMBL" id="KAB0794195.1"/>
    </source>
</evidence>
<name>A0A5N4AA44_PHOPY</name>
<keyword evidence="9" id="KW-0966">Cell projection</keyword>
<keyword evidence="8" id="KW-0206">Cytoskeleton</keyword>
<dbReference type="InParanoid" id="A0A5N4AA44"/>
<evidence type="ECO:0000256" key="10">
    <source>
        <dbReference type="SAM" id="Coils"/>
    </source>
</evidence>
<keyword evidence="7" id="KW-0969">Cilium</keyword>